<dbReference type="GO" id="GO:0006367">
    <property type="term" value="P:transcription initiation at RNA polymerase II promoter"/>
    <property type="evidence" value="ECO:0007669"/>
    <property type="project" value="TreeGrafter"/>
</dbReference>
<feature type="compositionally biased region" description="Acidic residues" evidence="8">
    <location>
        <begin position="514"/>
        <end position="524"/>
    </location>
</feature>
<dbReference type="GO" id="GO:0005669">
    <property type="term" value="C:transcription factor TFIID complex"/>
    <property type="evidence" value="ECO:0007669"/>
    <property type="project" value="InterPro"/>
</dbReference>
<organism evidence="12">
    <name type="scientific">Candida tenuis (strain ATCC 10573 / BCRC 21748 / CBS 615 / JCM 9827 / NBRC 10315 / NRRL Y-1498 / VKM Y-70)</name>
    <name type="common">Yeast</name>
    <name type="synonym">Yamadazyma tenuis</name>
    <dbReference type="NCBI Taxonomy" id="590646"/>
    <lineage>
        <taxon>Eukaryota</taxon>
        <taxon>Fungi</taxon>
        <taxon>Dikarya</taxon>
        <taxon>Ascomycota</taxon>
        <taxon>Saccharomycotina</taxon>
        <taxon>Pichiomycetes</taxon>
        <taxon>Debaryomycetaceae</taxon>
        <taxon>Yamadazyma</taxon>
    </lineage>
</organism>
<protein>
    <recommendedName>
        <fullName evidence="3">Transcription initiation factor TFIID subunit 8</fullName>
    </recommendedName>
</protein>
<dbReference type="Proteomes" id="UP000000707">
    <property type="component" value="Unassembled WGS sequence"/>
</dbReference>
<dbReference type="CDD" id="cd08049">
    <property type="entry name" value="TAF8"/>
    <property type="match status" value="1"/>
</dbReference>
<dbReference type="AlphaFoldDB" id="G3B0X1"/>
<dbReference type="EMBL" id="GL996515">
    <property type="protein sequence ID" value="EGV64830.1"/>
    <property type="molecule type" value="Genomic_DNA"/>
</dbReference>
<dbReference type="PANTHER" id="PTHR46469:SF1">
    <property type="entry name" value="TRANSCRIPTION INITIATION FACTOR TFIID SUBUNIT 8"/>
    <property type="match status" value="1"/>
</dbReference>
<evidence type="ECO:0000259" key="10">
    <source>
        <dbReference type="Pfam" id="PF10406"/>
    </source>
</evidence>
<sequence length="546" mass="61189">MDEKESTSSPAPTHSSASASGSTVPAGDTLGQRRRMLNDETLQLLNNPVSHYARTPMDFQVAKLIGIILETQGFSVSAEFLDELTDLALIYLHQTVDGIKKFTEIQRRTKPSLNDIRYSFNLRDIDYSDLYRSGLVGKKVYNLSKVHIDAVNQESLQKLVSLQQVSFEPESEPFFMNQTYEITSLVPRHVAKPNYIPSYFPDFPPDYTFQNTANYRDTLTDMEKLRVKLVQESRLTEKSLYNLIEEDVKYDTPMSEDTELDSIMSSEMETPGPRFEEHKPPELPEYADDADDNPDGIIQAEAKKQPVASEKPFDVLAYAQKRLEIKARRSQEIEQTRKKRAANIYLQAETYYSPYGTESITLEKQKEFDGLIEKDLHLAMVSVKAGMENQKLHIQEILAERAKLEKQREAAKAADTIEFGFNFNNNSIDSDSDSDADGEDMQEILFGTDTKENSFPTDRETKSPESSMPPSFTPSSGALAPESSIPGASPEPELKLKLNFSAPASTAFEAPEISSDDDEMDFDVLDGLGSPPPQMAIDKPSDGSDA</sequence>
<comment type="similarity">
    <text evidence="2">Belongs to the TAF8 family.</text>
</comment>
<dbReference type="Gene3D" id="1.10.20.10">
    <property type="entry name" value="Histone, subunit A"/>
    <property type="match status" value="1"/>
</dbReference>
<dbReference type="GO" id="GO:0046982">
    <property type="term" value="F:protein heterodimerization activity"/>
    <property type="evidence" value="ECO:0007669"/>
    <property type="project" value="InterPro"/>
</dbReference>
<feature type="compositionally biased region" description="Polar residues" evidence="8">
    <location>
        <begin position="464"/>
        <end position="476"/>
    </location>
</feature>
<name>G3B0X1_CANTC</name>
<dbReference type="RefSeq" id="XP_006685636.1">
    <property type="nucleotide sequence ID" value="XM_006685573.1"/>
</dbReference>
<feature type="compositionally biased region" description="Basic and acidic residues" evidence="8">
    <location>
        <begin position="449"/>
        <end position="463"/>
    </location>
</feature>
<dbReference type="PANTHER" id="PTHR46469">
    <property type="entry name" value="TRANSCRIPTION INITIATION FACTOR TFIID SUBUNIT 8"/>
    <property type="match status" value="1"/>
</dbReference>
<dbReference type="Pfam" id="PF10406">
    <property type="entry name" value="TAF8_C"/>
    <property type="match status" value="1"/>
</dbReference>
<dbReference type="GeneID" id="18250251"/>
<evidence type="ECO:0000313" key="12">
    <source>
        <dbReference type="Proteomes" id="UP000000707"/>
    </source>
</evidence>
<proteinExistence type="inferred from homology"/>
<feature type="compositionally biased region" description="Low complexity" evidence="8">
    <location>
        <begin position="7"/>
        <end position="26"/>
    </location>
</feature>
<keyword evidence="7" id="KW-0175">Coiled coil</keyword>
<feature type="region of interest" description="Disordered" evidence="8">
    <location>
        <begin position="445"/>
        <end position="494"/>
    </location>
</feature>
<dbReference type="KEGG" id="cten:18250251"/>
<reference evidence="11 12" key="1">
    <citation type="journal article" date="2011" name="Proc. Natl. Acad. Sci. U.S.A.">
        <title>Comparative genomics of xylose-fermenting fungi for enhanced biofuel production.</title>
        <authorList>
            <person name="Wohlbach D.J."/>
            <person name="Kuo A."/>
            <person name="Sato T.K."/>
            <person name="Potts K.M."/>
            <person name="Salamov A.A."/>
            <person name="LaButti K.M."/>
            <person name="Sun H."/>
            <person name="Clum A."/>
            <person name="Pangilinan J.L."/>
            <person name="Lindquist E.A."/>
            <person name="Lucas S."/>
            <person name="Lapidus A."/>
            <person name="Jin M."/>
            <person name="Gunawan C."/>
            <person name="Balan V."/>
            <person name="Dale B.E."/>
            <person name="Jeffries T.W."/>
            <person name="Zinkel R."/>
            <person name="Barry K.W."/>
            <person name="Grigoriev I.V."/>
            <person name="Gasch A.P."/>
        </authorList>
    </citation>
    <scope>NUCLEOTIDE SEQUENCE [LARGE SCALE GENOMIC DNA]</scope>
    <source>
        <strain evidence="12">ATCC 10573 / BCRC 21748 / CBS 615 / JCM 9827 / NBRC 10315 / NRRL Y-1498 / VKM Y-70</strain>
    </source>
</reference>
<dbReference type="eggNOG" id="KOG4336">
    <property type="taxonomic scope" value="Eukaryota"/>
</dbReference>
<feature type="region of interest" description="Disordered" evidence="8">
    <location>
        <begin position="1"/>
        <end position="29"/>
    </location>
</feature>
<accession>G3B0X1</accession>
<dbReference type="STRING" id="590646.G3B0X1"/>
<dbReference type="InterPro" id="IPR019473">
    <property type="entry name" value="TFIID_su8_C"/>
</dbReference>
<evidence type="ECO:0000313" key="11">
    <source>
        <dbReference type="EMBL" id="EGV64830.1"/>
    </source>
</evidence>
<evidence type="ECO:0000256" key="6">
    <source>
        <dbReference type="ARBA" id="ARBA00023242"/>
    </source>
</evidence>
<keyword evidence="5" id="KW-0804">Transcription</keyword>
<feature type="region of interest" description="Disordered" evidence="8">
    <location>
        <begin position="507"/>
        <end position="546"/>
    </location>
</feature>
<dbReference type="CDD" id="cd00076">
    <property type="entry name" value="HFD_SF"/>
    <property type="match status" value="1"/>
</dbReference>
<dbReference type="OrthoDB" id="2193813at2759"/>
<feature type="domain" description="Transcription factor TFIID subunit 8 C-terminal" evidence="10">
    <location>
        <begin position="195"/>
        <end position="243"/>
    </location>
</feature>
<evidence type="ECO:0000256" key="5">
    <source>
        <dbReference type="ARBA" id="ARBA00023163"/>
    </source>
</evidence>
<evidence type="ECO:0000256" key="2">
    <source>
        <dbReference type="ARBA" id="ARBA00008767"/>
    </source>
</evidence>
<feature type="coiled-coil region" evidence="7">
    <location>
        <begin position="387"/>
        <end position="414"/>
    </location>
</feature>
<comment type="subcellular location">
    <subcellularLocation>
        <location evidence="1">Nucleus</location>
    </subcellularLocation>
</comment>
<dbReference type="HOGENOM" id="CLU_024798_0_0_1"/>
<evidence type="ECO:0000256" key="3">
    <source>
        <dbReference type="ARBA" id="ARBA00017307"/>
    </source>
</evidence>
<evidence type="ECO:0000259" key="9">
    <source>
        <dbReference type="Pfam" id="PF07524"/>
    </source>
</evidence>
<evidence type="ECO:0000256" key="1">
    <source>
        <dbReference type="ARBA" id="ARBA00004123"/>
    </source>
</evidence>
<dbReference type="InterPro" id="IPR037818">
    <property type="entry name" value="TAF8"/>
</dbReference>
<dbReference type="InterPro" id="IPR006565">
    <property type="entry name" value="BTP"/>
</dbReference>
<evidence type="ECO:0000256" key="8">
    <source>
        <dbReference type="SAM" id="MobiDB-lite"/>
    </source>
</evidence>
<evidence type="ECO:0000256" key="7">
    <source>
        <dbReference type="SAM" id="Coils"/>
    </source>
</evidence>
<keyword evidence="6" id="KW-0539">Nucleus</keyword>
<evidence type="ECO:0000256" key="4">
    <source>
        <dbReference type="ARBA" id="ARBA00023015"/>
    </source>
</evidence>
<gene>
    <name evidence="11" type="ORF">CANTEDRAFT_93060</name>
</gene>
<keyword evidence="12" id="KW-1185">Reference proteome</keyword>
<feature type="domain" description="Bromodomain associated" evidence="9">
    <location>
        <begin position="63"/>
        <end position="120"/>
    </location>
</feature>
<dbReference type="Pfam" id="PF07524">
    <property type="entry name" value="Bromo_TP"/>
    <property type="match status" value="1"/>
</dbReference>
<dbReference type="InterPro" id="IPR009072">
    <property type="entry name" value="Histone-fold"/>
</dbReference>
<keyword evidence="4" id="KW-0805">Transcription regulation</keyword>